<dbReference type="Pfam" id="PF00395">
    <property type="entry name" value="SLH"/>
    <property type="match status" value="3"/>
</dbReference>
<gene>
    <name evidence="5" type="ORF">CTER_3822</name>
</gene>
<dbReference type="eggNOG" id="COG5492">
    <property type="taxonomic scope" value="Bacteria"/>
</dbReference>
<name>S0FMV4_RUMCE</name>
<dbReference type="InterPro" id="IPR001119">
    <property type="entry name" value="SLH_dom"/>
</dbReference>
<dbReference type="PANTHER" id="PTHR43308:SF5">
    <property type="entry name" value="S-LAYER PROTEIN _ PEPTIDOGLYCAN ENDO-BETA-N-ACETYLGLUCOSAMINIDASE"/>
    <property type="match status" value="1"/>
</dbReference>
<evidence type="ECO:0000256" key="2">
    <source>
        <dbReference type="ARBA" id="ARBA00022737"/>
    </source>
</evidence>
<comment type="caution">
    <text evidence="5">The sequence shown here is derived from an EMBL/GenBank/DDBJ whole genome shotgun (WGS) entry which is preliminary data.</text>
</comment>
<keyword evidence="6" id="KW-1185">Reference proteome</keyword>
<organism evidence="5 6">
    <name type="scientific">Ruminiclostridium cellobioparum subsp. termitidis CT1112</name>
    <dbReference type="NCBI Taxonomy" id="1195236"/>
    <lineage>
        <taxon>Bacteria</taxon>
        <taxon>Bacillati</taxon>
        <taxon>Bacillota</taxon>
        <taxon>Clostridia</taxon>
        <taxon>Eubacteriales</taxon>
        <taxon>Oscillospiraceae</taxon>
        <taxon>Ruminiclostridium</taxon>
    </lineage>
</organism>
<feature type="chain" id="PRO_5004486568" evidence="3">
    <location>
        <begin position="29"/>
        <end position="979"/>
    </location>
</feature>
<keyword evidence="3" id="KW-0732">Signal</keyword>
<comment type="subcellular location">
    <subcellularLocation>
        <location evidence="1">Cell envelope</location>
    </subcellularLocation>
</comment>
<dbReference type="InterPro" id="IPR051465">
    <property type="entry name" value="Cell_Envelope_Struct_Comp"/>
</dbReference>
<accession>S0FMV4</accession>
<keyword evidence="2" id="KW-0677">Repeat</keyword>
<dbReference type="Pfam" id="PF09479">
    <property type="entry name" value="Flg_new"/>
    <property type="match status" value="1"/>
</dbReference>
<feature type="domain" description="SLH" evidence="4">
    <location>
        <begin position="26"/>
        <end position="88"/>
    </location>
</feature>
<dbReference type="InterPro" id="IPR013378">
    <property type="entry name" value="InlB-like_B-rpt"/>
</dbReference>
<dbReference type="PATRIC" id="fig|1195236.3.peg.4032"/>
<reference evidence="5 6" key="1">
    <citation type="journal article" date="2013" name="Genome Announc.">
        <title>Draft Genome Sequence of the Cellulolytic, Mesophilic, Anaerobic Bacterium Clostridium termitidis Strain CT1112 (DSM 5398).</title>
        <authorList>
            <person name="Lal S."/>
            <person name="Ramachandran U."/>
            <person name="Zhang X."/>
            <person name="Munir R."/>
            <person name="Sparling R."/>
            <person name="Levin D.B."/>
        </authorList>
    </citation>
    <scope>NUCLEOTIDE SEQUENCE [LARGE SCALE GENOMIC DNA]</scope>
    <source>
        <strain evidence="5 6">CT1112</strain>
    </source>
</reference>
<evidence type="ECO:0000256" key="1">
    <source>
        <dbReference type="ARBA" id="ARBA00004196"/>
    </source>
</evidence>
<evidence type="ECO:0000313" key="6">
    <source>
        <dbReference type="Proteomes" id="UP000014155"/>
    </source>
</evidence>
<proteinExistence type="predicted"/>
<dbReference type="AlphaFoldDB" id="S0FMV4"/>
<feature type="signal peptide" evidence="3">
    <location>
        <begin position="1"/>
        <end position="28"/>
    </location>
</feature>
<evidence type="ECO:0000256" key="3">
    <source>
        <dbReference type="SAM" id="SignalP"/>
    </source>
</evidence>
<dbReference type="InterPro" id="IPR042229">
    <property type="entry name" value="Listeria/Bacterioides_rpt_sf"/>
</dbReference>
<dbReference type="PANTHER" id="PTHR43308">
    <property type="entry name" value="OUTER MEMBRANE PROTEIN ALPHA-RELATED"/>
    <property type="match status" value="1"/>
</dbReference>
<feature type="domain" description="SLH" evidence="4">
    <location>
        <begin position="145"/>
        <end position="208"/>
    </location>
</feature>
<protein>
    <submittedName>
        <fullName evidence="5">S-layer domain-containing protein</fullName>
    </submittedName>
</protein>
<sequence length="979" mass="106286">MSRSVKKLLSVIIIACVVISSTISPVVASNYSDTKTHWAKDRIDRWTGLGIFNGYNNKFRPNDYITRGELAVVINNIMKYQDKAENTFKDLDQKFYTDALLKANYAGIINGSNKEIRPKDNATREEAAAILVNAFSIKANTENDYLKFSDSAQISSWAVSSVNAMAGNGYVNGDQKKRFNPKSNITRAEIVTILDNCIKAIYSKEGIYNSDIVNGNIIINNPGITLKDMTVNGNIIISQGAADGNVRLENVKINGDIIVKGGANVYIGNSSVSGTITINKADGKISLTASGTTAIEKILLNSGAIIDSRDLKSGEIRCVEISSSIPKGHIVKLYGIFKLVINNAKDIDIEATGTIEKLQLNQKCILKGGAYIKSISVAEGADSVINGKKVPESNAASSTASSSSNQSSAKTSYIVTFQANGGTTVPAMSVLSGEKITLPSAPSYSGYIFMGWFTDKDLTTEFNQNMPITSNITLYAKWSGWNKPVTLDERFEEGYPKFSVTGDKKIKLIVKLKDASNENPVDVFMLVNQMNPLFDATSEEVIHGHCGAEDGLVEVDEAPFLQVCDTNEHEVATQVTVKGINNIKMYFVLKGSTGVISQEPVMIEFLSADTAQQDNTAPVVYNNGIYINRSYNKITLYFDEALNTDSIPETGAFTITNNTTSPGAITTDGDVTSPAAISITGISLRNIAPDKGTVELSVDGINDFNNDLTISYNKLYQGDSLQDNAAAPNKVESFLNIPVKTVNYGISSNDTAVSSQGKYIYIKMNFALLDYNSYDFTIDKGPDRQHLTPVNTESDVLRIWSNSGDYHKLYICLDNVPSLSEGDKYFIMLTPAPKDGTTATNFSGETVNFKIAIEITPGTTQEAGIMPDSITYSSSTNSIKVNLPQVNNLYSDGGMFGCLFTLKVDGVSYTLRGKVFNNNGQIVINQKNVPVELSKIDWSTASLTYSASIHDNLDSDSQLTYKSGMPFGGFEDVPITIVP</sequence>
<dbReference type="Gene3D" id="2.60.40.4270">
    <property type="entry name" value="Listeria-Bacteroides repeat domain"/>
    <property type="match status" value="1"/>
</dbReference>
<evidence type="ECO:0000313" key="5">
    <source>
        <dbReference type="EMBL" id="EMS70439.1"/>
    </source>
</evidence>
<dbReference type="EMBL" id="AORV01000054">
    <property type="protein sequence ID" value="EMS70439.1"/>
    <property type="molecule type" value="Genomic_DNA"/>
</dbReference>
<dbReference type="GO" id="GO:0030313">
    <property type="term" value="C:cell envelope"/>
    <property type="evidence" value="ECO:0007669"/>
    <property type="project" value="UniProtKB-SubCell"/>
</dbReference>
<dbReference type="RefSeq" id="WP_004628317.1">
    <property type="nucleotide sequence ID" value="NZ_AORV01000054.1"/>
</dbReference>
<dbReference type="Proteomes" id="UP000014155">
    <property type="component" value="Unassembled WGS sequence"/>
</dbReference>
<dbReference type="NCBIfam" id="TIGR02543">
    <property type="entry name" value="List_Bact_rpt"/>
    <property type="match status" value="1"/>
</dbReference>
<dbReference type="PROSITE" id="PS51272">
    <property type="entry name" value="SLH"/>
    <property type="match status" value="2"/>
</dbReference>
<evidence type="ECO:0000259" key="4">
    <source>
        <dbReference type="PROSITE" id="PS51272"/>
    </source>
</evidence>
<dbReference type="eggNOG" id="COG3291">
    <property type="taxonomic scope" value="Bacteria"/>
</dbReference>
<dbReference type="STRING" id="1195236.CTER_3822"/>